<dbReference type="InterPro" id="IPR053148">
    <property type="entry name" value="PD-DEXK-like_domain"/>
</dbReference>
<protein>
    <submittedName>
        <fullName evidence="4">DUF1016 domain-containing protein</fullName>
    </submittedName>
</protein>
<proteinExistence type="predicted"/>
<dbReference type="Pfam" id="PF06250">
    <property type="entry name" value="YhcG_C"/>
    <property type="match status" value="1"/>
</dbReference>
<evidence type="ECO:0000313" key="5">
    <source>
        <dbReference type="Proteomes" id="UP000070319"/>
    </source>
</evidence>
<dbReference type="Proteomes" id="UP000070319">
    <property type="component" value="Unassembled WGS sequence"/>
</dbReference>
<dbReference type="PATRIC" id="fig|329854.7.peg.183"/>
<evidence type="ECO:0000259" key="1">
    <source>
        <dbReference type="Pfam" id="PF06250"/>
    </source>
</evidence>
<dbReference type="GO" id="GO:0003676">
    <property type="term" value="F:nucleic acid binding"/>
    <property type="evidence" value="ECO:0007669"/>
    <property type="project" value="InterPro"/>
</dbReference>
<dbReference type="Pfam" id="PF17761">
    <property type="entry name" value="DUF1016_N"/>
    <property type="match status" value="1"/>
</dbReference>
<reference evidence="3 5" key="1">
    <citation type="submission" date="2016-02" db="EMBL/GenBank/DDBJ databases">
        <authorList>
            <person name="Wen L."/>
            <person name="He K."/>
            <person name="Yang H."/>
        </authorList>
    </citation>
    <scope>NUCLEOTIDE SEQUENCE [LARGE SCALE GENOMIC DNA]</scope>
    <source>
        <strain evidence="3 5">KLE1704</strain>
    </source>
</reference>
<dbReference type="AlphaFoldDB" id="A0A139LVA1"/>
<reference evidence="4 6" key="2">
    <citation type="submission" date="2018-08" db="EMBL/GenBank/DDBJ databases">
        <title>A genome reference for cultivated species of the human gut microbiota.</title>
        <authorList>
            <person name="Zou Y."/>
            <person name="Xue W."/>
            <person name="Luo G."/>
        </authorList>
    </citation>
    <scope>NUCLEOTIDE SEQUENCE [LARGE SCALE GENOMIC DNA]</scope>
    <source>
        <strain evidence="4 6">AF14-32</strain>
    </source>
</reference>
<sequence length="340" mass="40334">MELDKSLKVDFLSEIKGIIQQARTNAVRSVDFCRVQMYWTLGKRIFEEEQDGKERADYGAYLLKNLSKELVPEFGSGFSYRQLAFCRQFYKTYPIVNALRSQFNWTQYRLLIQIDNPDKREYYELEAMNNCWTARELERQINSGLYERLLLSNDKEAVLAVARRERIPETPLEIIKDPMVLEFLGLKKEAAYYEKDLEQALITHLQDFLLELGNGFSFVARQKRLLLEDDEFFADLIFYNRLLRCFVVIELKTRKITHEDIGQLQMYVNYYDREEKLPEENPTIGILLCADKNNMVVRYSLPENNTTILSSKYQIYLPSEEQLVKTLKQELEERRLIDNL</sequence>
<feature type="domain" description="YhcG PDDEXK nuclease" evidence="1">
    <location>
        <begin position="173"/>
        <end position="327"/>
    </location>
</feature>
<dbReference type="PANTHER" id="PTHR30547">
    <property type="entry name" value="UNCHARACTERIZED PROTEIN YHCG-RELATED"/>
    <property type="match status" value="1"/>
</dbReference>
<dbReference type="InterPro" id="IPR009362">
    <property type="entry name" value="YhcG_C"/>
</dbReference>
<evidence type="ECO:0000259" key="2">
    <source>
        <dbReference type="Pfam" id="PF17761"/>
    </source>
</evidence>
<dbReference type="EMBL" id="LTDF01000021">
    <property type="protein sequence ID" value="KXT55384.1"/>
    <property type="molecule type" value="Genomic_DNA"/>
</dbReference>
<dbReference type="InterPro" id="IPR041527">
    <property type="entry name" value="YhcG_N"/>
</dbReference>
<feature type="domain" description="YhcG N-terminal" evidence="2">
    <location>
        <begin position="14"/>
        <end position="148"/>
    </location>
</feature>
<evidence type="ECO:0000313" key="4">
    <source>
        <dbReference type="EMBL" id="RGV51228.1"/>
    </source>
</evidence>
<dbReference type="InterPro" id="IPR011856">
    <property type="entry name" value="tRNA_endonuc-like_dom_sf"/>
</dbReference>
<name>A0A139LVA1_9BACE</name>
<gene>
    <name evidence="4" type="ORF">DWW10_16325</name>
    <name evidence="3" type="ORF">HMPREF2531_00174</name>
</gene>
<evidence type="ECO:0000313" key="6">
    <source>
        <dbReference type="Proteomes" id="UP000283850"/>
    </source>
</evidence>
<dbReference type="Proteomes" id="UP000283850">
    <property type="component" value="Unassembled WGS sequence"/>
</dbReference>
<dbReference type="Gene3D" id="3.40.1350.10">
    <property type="match status" value="1"/>
</dbReference>
<dbReference type="PANTHER" id="PTHR30547:SF5">
    <property type="entry name" value="NUCLEASE YHCG-RELATED"/>
    <property type="match status" value="1"/>
</dbReference>
<evidence type="ECO:0000313" key="3">
    <source>
        <dbReference type="EMBL" id="KXT55384.1"/>
    </source>
</evidence>
<accession>A0A139LVA1</accession>
<organism evidence="3">
    <name type="scientific">Bacteroides intestinalis</name>
    <dbReference type="NCBI Taxonomy" id="329854"/>
    <lineage>
        <taxon>Bacteria</taxon>
        <taxon>Pseudomonadati</taxon>
        <taxon>Bacteroidota</taxon>
        <taxon>Bacteroidia</taxon>
        <taxon>Bacteroidales</taxon>
        <taxon>Bacteroidaceae</taxon>
        <taxon>Bacteroides</taxon>
    </lineage>
</organism>
<comment type="caution">
    <text evidence="3">The sequence shown here is derived from an EMBL/GenBank/DDBJ whole genome shotgun (WGS) entry which is preliminary data.</text>
</comment>
<dbReference type="EMBL" id="QRZF01000012">
    <property type="protein sequence ID" value="RGV51228.1"/>
    <property type="molecule type" value="Genomic_DNA"/>
</dbReference>
<dbReference type="RefSeq" id="WP_007211373.1">
    <property type="nucleotide sequence ID" value="NZ_KQ968660.1"/>
</dbReference>